<dbReference type="RefSeq" id="WP_068751273.1">
    <property type="nucleotide sequence ID" value="NZ_LR214441.1"/>
</dbReference>
<reference evidence="2" key="1">
    <citation type="submission" date="2016-07" db="EMBL/GenBank/DDBJ databases">
        <authorList>
            <person name="Florea S."/>
            <person name="Webb J.S."/>
            <person name="Jaromczyk J."/>
            <person name="Schardl C.L."/>
        </authorList>
    </citation>
    <scope>NUCLEOTIDE SEQUENCE [LARGE SCALE GENOMIC DNA]</scope>
    <source>
        <strain evidence="2">IPBSL-7</strain>
    </source>
</reference>
<evidence type="ECO:0000313" key="2">
    <source>
        <dbReference type="Proteomes" id="UP000093501"/>
    </source>
</evidence>
<sequence length="125" mass="12859">MSDVLRRPLLAVPVLLTAVAGLAIVGIGVGTVAANARTFGVGVAAVLVGYGLMLLLVAWAVTRRQHWALGLVVASSLLHLLVVGSFLTTADRAQFVGSLLVLPVVLATVVTAVLAVGRRELDRVG</sequence>
<organism evidence="1 2">
    <name type="scientific">Tessaracoccus lapidicaptus</name>
    <dbReference type="NCBI Taxonomy" id="1427523"/>
    <lineage>
        <taxon>Bacteria</taxon>
        <taxon>Bacillati</taxon>
        <taxon>Actinomycetota</taxon>
        <taxon>Actinomycetes</taxon>
        <taxon>Propionibacteriales</taxon>
        <taxon>Propionibacteriaceae</taxon>
        <taxon>Tessaracoccus</taxon>
    </lineage>
</organism>
<evidence type="ECO:0000313" key="1">
    <source>
        <dbReference type="EMBL" id="OCL34591.1"/>
    </source>
</evidence>
<proteinExistence type="predicted"/>
<protein>
    <submittedName>
        <fullName evidence="1">Uncharacterized protein</fullName>
    </submittedName>
</protein>
<dbReference type="EMBL" id="MBQD01000020">
    <property type="protein sequence ID" value="OCL34591.1"/>
    <property type="molecule type" value="Genomic_DNA"/>
</dbReference>
<comment type="caution">
    <text evidence="1">The sequence shown here is derived from an EMBL/GenBank/DDBJ whole genome shotgun (WGS) entry which is preliminary data.</text>
</comment>
<accession>A0A1C0AML9</accession>
<dbReference type="AlphaFoldDB" id="A0A1C0AML9"/>
<name>A0A1C0AML9_9ACTN</name>
<keyword evidence="2" id="KW-1185">Reference proteome</keyword>
<gene>
    <name evidence="1" type="ORF">BCR15_02550</name>
</gene>
<dbReference type="Proteomes" id="UP000093501">
    <property type="component" value="Unassembled WGS sequence"/>
</dbReference>